<dbReference type="AlphaFoldDB" id="A0A0D0D3Z7"/>
<evidence type="ECO:0000313" key="2">
    <source>
        <dbReference type="Proteomes" id="UP000054538"/>
    </source>
</evidence>
<proteinExistence type="predicted"/>
<name>A0A0D0D3Z7_9AGAM</name>
<gene>
    <name evidence="1" type="ORF">PAXRUDRAFT_642061</name>
</gene>
<dbReference type="EMBL" id="KN825412">
    <property type="protein sequence ID" value="KIK91227.1"/>
    <property type="molecule type" value="Genomic_DNA"/>
</dbReference>
<accession>A0A0D0D3Z7</accession>
<dbReference type="HOGENOM" id="CLU_2004647_0_0_1"/>
<reference evidence="1 2" key="1">
    <citation type="submission" date="2014-04" db="EMBL/GenBank/DDBJ databases">
        <authorList>
            <consortium name="DOE Joint Genome Institute"/>
            <person name="Kuo A."/>
            <person name="Kohler A."/>
            <person name="Jargeat P."/>
            <person name="Nagy L.G."/>
            <person name="Floudas D."/>
            <person name="Copeland A."/>
            <person name="Barry K.W."/>
            <person name="Cichocki N."/>
            <person name="Veneault-Fourrey C."/>
            <person name="LaButti K."/>
            <person name="Lindquist E.A."/>
            <person name="Lipzen A."/>
            <person name="Lundell T."/>
            <person name="Morin E."/>
            <person name="Murat C."/>
            <person name="Sun H."/>
            <person name="Tunlid A."/>
            <person name="Henrissat B."/>
            <person name="Grigoriev I.V."/>
            <person name="Hibbett D.S."/>
            <person name="Martin F."/>
            <person name="Nordberg H.P."/>
            <person name="Cantor M.N."/>
            <person name="Hua S.X."/>
        </authorList>
    </citation>
    <scope>NUCLEOTIDE SEQUENCE [LARGE SCALE GENOMIC DNA]</scope>
    <source>
        <strain evidence="1 2">Ve08.2h10</strain>
    </source>
</reference>
<organism evidence="1 2">
    <name type="scientific">Paxillus rubicundulus Ve08.2h10</name>
    <dbReference type="NCBI Taxonomy" id="930991"/>
    <lineage>
        <taxon>Eukaryota</taxon>
        <taxon>Fungi</taxon>
        <taxon>Dikarya</taxon>
        <taxon>Basidiomycota</taxon>
        <taxon>Agaricomycotina</taxon>
        <taxon>Agaricomycetes</taxon>
        <taxon>Agaricomycetidae</taxon>
        <taxon>Boletales</taxon>
        <taxon>Paxilineae</taxon>
        <taxon>Paxillaceae</taxon>
        <taxon>Paxillus</taxon>
    </lineage>
</organism>
<reference evidence="2" key="2">
    <citation type="submission" date="2015-01" db="EMBL/GenBank/DDBJ databases">
        <title>Evolutionary Origins and Diversification of the Mycorrhizal Mutualists.</title>
        <authorList>
            <consortium name="DOE Joint Genome Institute"/>
            <consortium name="Mycorrhizal Genomics Consortium"/>
            <person name="Kohler A."/>
            <person name="Kuo A."/>
            <person name="Nagy L.G."/>
            <person name="Floudas D."/>
            <person name="Copeland A."/>
            <person name="Barry K.W."/>
            <person name="Cichocki N."/>
            <person name="Veneault-Fourrey C."/>
            <person name="LaButti K."/>
            <person name="Lindquist E.A."/>
            <person name="Lipzen A."/>
            <person name="Lundell T."/>
            <person name="Morin E."/>
            <person name="Murat C."/>
            <person name="Riley R."/>
            <person name="Ohm R."/>
            <person name="Sun H."/>
            <person name="Tunlid A."/>
            <person name="Henrissat B."/>
            <person name="Grigoriev I.V."/>
            <person name="Hibbett D.S."/>
            <person name="Martin F."/>
        </authorList>
    </citation>
    <scope>NUCLEOTIDE SEQUENCE [LARGE SCALE GENOMIC DNA]</scope>
    <source>
        <strain evidence="2">Ve08.2h10</strain>
    </source>
</reference>
<dbReference type="OrthoDB" id="10410068at2759"/>
<dbReference type="Proteomes" id="UP000054538">
    <property type="component" value="Unassembled WGS sequence"/>
</dbReference>
<protein>
    <submittedName>
        <fullName evidence="1">Unplaced genomic scaffold scaffold_590, whole genome shotgun sequence</fullName>
    </submittedName>
</protein>
<keyword evidence="2" id="KW-1185">Reference proteome</keyword>
<evidence type="ECO:0000313" key="1">
    <source>
        <dbReference type="EMBL" id="KIK91227.1"/>
    </source>
</evidence>
<sequence>MCAHSVYAHCPRSPSCTLEQRYEMVIEDGRCGSAHPSFTILCTCLAWSKPSQDVHFCRIYEPILHGTPTAVVFLVPLVRSLWRWSGLVWLNVLSWATCGVSLVLQGAPQRLSPADVVVAAQSYQ</sequence>
<dbReference type="InParanoid" id="A0A0D0D3Z7"/>